<name>A0A411MPY6_9PSED</name>
<reference evidence="3 4" key="1">
    <citation type="submission" date="2019-02" db="EMBL/GenBank/DDBJ databases">
        <title>Complete genome sequence of Pseudomonas sp. SNU WT1 isolated from rainbow trout.</title>
        <authorList>
            <person name="Oh W.T."/>
            <person name="Park S.C."/>
        </authorList>
    </citation>
    <scope>NUCLEOTIDE SEQUENCE [LARGE SCALE GENOMIC DNA]</scope>
    <source>
        <strain evidence="3 4">SNU WT1</strain>
    </source>
</reference>
<feature type="region of interest" description="Disordered" evidence="1">
    <location>
        <begin position="137"/>
        <end position="193"/>
    </location>
</feature>
<evidence type="ECO:0000256" key="1">
    <source>
        <dbReference type="SAM" id="MobiDB-lite"/>
    </source>
</evidence>
<gene>
    <name evidence="3" type="ORF">EXN22_25140</name>
</gene>
<dbReference type="Gene3D" id="3.40.50.1820">
    <property type="entry name" value="alpha/beta hydrolase"/>
    <property type="match status" value="1"/>
</dbReference>
<feature type="region of interest" description="Disordered" evidence="1">
    <location>
        <begin position="29"/>
        <end position="68"/>
    </location>
</feature>
<dbReference type="InterPro" id="IPR022529">
    <property type="entry name" value="DUF3530"/>
</dbReference>
<evidence type="ECO:0000313" key="3">
    <source>
        <dbReference type="EMBL" id="QBF28807.1"/>
    </source>
</evidence>
<dbReference type="EMBL" id="CP035952">
    <property type="protein sequence ID" value="QBF28807.1"/>
    <property type="molecule type" value="Genomic_DNA"/>
</dbReference>
<dbReference type="InterPro" id="IPR029058">
    <property type="entry name" value="AB_hydrolase_fold"/>
</dbReference>
<feature type="chain" id="PRO_5019037118" evidence="2">
    <location>
        <begin position="25"/>
        <end position="336"/>
    </location>
</feature>
<proteinExistence type="predicted"/>
<organism evidence="3 4">
    <name type="scientific">Pseudomonas tructae</name>
    <dbReference type="NCBI Taxonomy" id="2518644"/>
    <lineage>
        <taxon>Bacteria</taxon>
        <taxon>Pseudomonadati</taxon>
        <taxon>Pseudomonadota</taxon>
        <taxon>Gammaproteobacteria</taxon>
        <taxon>Pseudomonadales</taxon>
        <taxon>Pseudomonadaceae</taxon>
        <taxon>Pseudomonas</taxon>
    </lineage>
</organism>
<dbReference type="AlphaFoldDB" id="A0A411MPY6"/>
<evidence type="ECO:0000313" key="4">
    <source>
        <dbReference type="Proteomes" id="UP000291130"/>
    </source>
</evidence>
<keyword evidence="4" id="KW-1185">Reference proteome</keyword>
<dbReference type="KEGG" id="ptk:EXN22_25140"/>
<feature type="compositionally biased region" description="Low complexity" evidence="1">
    <location>
        <begin position="166"/>
        <end position="187"/>
    </location>
</feature>
<protein>
    <submittedName>
        <fullName evidence="3">DUF3530 family protein</fullName>
    </submittedName>
</protein>
<dbReference type="RefSeq" id="WP_130266557.1">
    <property type="nucleotide sequence ID" value="NZ_CP035952.1"/>
</dbReference>
<feature type="signal peptide" evidence="2">
    <location>
        <begin position="1"/>
        <end position="24"/>
    </location>
</feature>
<dbReference type="OrthoDB" id="6193602at2"/>
<evidence type="ECO:0000256" key="2">
    <source>
        <dbReference type="SAM" id="SignalP"/>
    </source>
</evidence>
<keyword evidence="2" id="KW-0732">Signal</keyword>
<dbReference type="Pfam" id="PF12048">
    <property type="entry name" value="DUF3530"/>
    <property type="match status" value="1"/>
</dbReference>
<dbReference type="SUPFAM" id="SSF53474">
    <property type="entry name" value="alpha/beta-Hydrolases"/>
    <property type="match status" value="1"/>
</dbReference>
<sequence length="336" mass="36176">MFALYRTTLPALCLSLILPCTVQAAADETPKPAADSKPAAVERQPLAERSQEDALALERQVPQAEQQTLQAGSDSFLALWKPANTPDPEGALIILAGAGETADWPKTVGPLRHKFPDAGWHSLSLAQPDLLGDSPQARVEAAPVPAKKAEQGESAPVKDTPANANTSIEQATAAESETSESSEQAKAPVEDDKADAERIFARLDAAVAYAQQHNARSIVLLGNGSGAYWAARYLSERQPVQVQVQKLVMVSAQTPERAEQGLDSLAPSLKVPTADFFYAALPQAKRAAEQRLQASKRLKDANYRQISLTAMPGNSAAEQEQLFRRIRGWLSPQQLD</sequence>
<dbReference type="Proteomes" id="UP000291130">
    <property type="component" value="Chromosome"/>
</dbReference>
<accession>A0A411MPY6</accession>